<dbReference type="NCBIfam" id="TIGR01198">
    <property type="entry name" value="pgl"/>
    <property type="match status" value="1"/>
</dbReference>
<evidence type="ECO:0000256" key="5">
    <source>
        <dbReference type="ARBA" id="ARBA00013198"/>
    </source>
</evidence>
<dbReference type="UniPathway" id="UPA00115">
    <property type="reaction ID" value="UER00409"/>
</dbReference>
<evidence type="ECO:0000313" key="10">
    <source>
        <dbReference type="Proteomes" id="UP000252707"/>
    </source>
</evidence>
<protein>
    <recommendedName>
        <fullName evidence="6 7">6-phosphogluconolactonase</fullName>
        <shortName evidence="7">6PGL</shortName>
        <ecNumber evidence="5 7">3.1.1.31</ecNumber>
    </recommendedName>
</protein>
<dbReference type="CDD" id="cd01400">
    <property type="entry name" value="6PGL"/>
    <property type="match status" value="1"/>
</dbReference>
<accession>A0A369CID7</accession>
<gene>
    <name evidence="7" type="primary">pgl</name>
    <name evidence="9" type="ORF">DFQ59_101347</name>
</gene>
<dbReference type="InterPro" id="IPR005900">
    <property type="entry name" value="6-phosphogluconolactonase_DevB"/>
</dbReference>
<dbReference type="EC" id="3.1.1.31" evidence="5 7"/>
<dbReference type="EMBL" id="QPJY01000001">
    <property type="protein sequence ID" value="RCX33048.1"/>
    <property type="molecule type" value="Genomic_DNA"/>
</dbReference>
<dbReference type="Pfam" id="PF01182">
    <property type="entry name" value="Glucosamine_iso"/>
    <property type="match status" value="1"/>
</dbReference>
<comment type="caution">
    <text evidence="9">The sequence shown here is derived from an EMBL/GenBank/DDBJ whole genome shotgun (WGS) entry which is preliminary data.</text>
</comment>
<comment type="similarity">
    <text evidence="4 7">Belongs to the glucosamine/galactosamine-6-phosphate isomerase family. 6-phosphogluconolactonase subfamily.</text>
</comment>
<dbReference type="SUPFAM" id="SSF100950">
    <property type="entry name" value="NagB/RpiA/CoA transferase-like"/>
    <property type="match status" value="1"/>
</dbReference>
<reference evidence="9 10" key="1">
    <citation type="submission" date="2018-07" db="EMBL/GenBank/DDBJ databases">
        <title>Genomic Encyclopedia of Type Strains, Phase IV (KMG-IV): sequencing the most valuable type-strain genomes for metagenomic binning, comparative biology and taxonomic classification.</title>
        <authorList>
            <person name="Goeker M."/>
        </authorList>
    </citation>
    <scope>NUCLEOTIDE SEQUENCE [LARGE SCALE GENOMIC DNA]</scope>
    <source>
        <strain evidence="9 10">DSM 26407</strain>
    </source>
</reference>
<keyword evidence="10" id="KW-1185">Reference proteome</keyword>
<evidence type="ECO:0000313" key="9">
    <source>
        <dbReference type="EMBL" id="RCX33048.1"/>
    </source>
</evidence>
<evidence type="ECO:0000259" key="8">
    <source>
        <dbReference type="Pfam" id="PF01182"/>
    </source>
</evidence>
<evidence type="ECO:0000256" key="3">
    <source>
        <dbReference type="ARBA" id="ARBA00004961"/>
    </source>
</evidence>
<comment type="catalytic activity">
    <reaction evidence="1 7">
        <text>6-phospho-D-glucono-1,5-lactone + H2O = 6-phospho-D-gluconate + H(+)</text>
        <dbReference type="Rhea" id="RHEA:12556"/>
        <dbReference type="ChEBI" id="CHEBI:15377"/>
        <dbReference type="ChEBI" id="CHEBI:15378"/>
        <dbReference type="ChEBI" id="CHEBI:57955"/>
        <dbReference type="ChEBI" id="CHEBI:58759"/>
        <dbReference type="EC" id="3.1.1.31"/>
    </reaction>
</comment>
<evidence type="ECO:0000256" key="1">
    <source>
        <dbReference type="ARBA" id="ARBA00000832"/>
    </source>
</evidence>
<dbReference type="InterPro" id="IPR039104">
    <property type="entry name" value="6PGL"/>
</dbReference>
<dbReference type="GO" id="GO:0005975">
    <property type="term" value="P:carbohydrate metabolic process"/>
    <property type="evidence" value="ECO:0007669"/>
    <property type="project" value="UniProtKB-UniRule"/>
</dbReference>
<evidence type="ECO:0000256" key="7">
    <source>
        <dbReference type="RuleBase" id="RU365095"/>
    </source>
</evidence>
<comment type="function">
    <text evidence="2 7">Hydrolysis of 6-phosphogluconolactone to 6-phosphogluconate.</text>
</comment>
<dbReference type="Gene3D" id="3.40.50.1360">
    <property type="match status" value="1"/>
</dbReference>
<dbReference type="InterPro" id="IPR006148">
    <property type="entry name" value="Glc/Gal-6P_isomerase"/>
</dbReference>
<name>A0A369CID7_9GAMM</name>
<dbReference type="AlphaFoldDB" id="A0A369CID7"/>
<evidence type="ECO:0000256" key="4">
    <source>
        <dbReference type="ARBA" id="ARBA00010662"/>
    </source>
</evidence>
<dbReference type="RefSeq" id="WP_245937137.1">
    <property type="nucleotide sequence ID" value="NZ_QPJY01000001.1"/>
</dbReference>
<proteinExistence type="inferred from homology"/>
<evidence type="ECO:0000256" key="2">
    <source>
        <dbReference type="ARBA" id="ARBA00002681"/>
    </source>
</evidence>
<keyword evidence="7" id="KW-0378">Hydrolase</keyword>
<sequence>MNRPRIVIEKDPDAVAAAAARNWLRLAREAVSEQGVFHVALSGGSTPRRLHAALAAAAPPPPWAAVEAWFGDERCVPPDDPESNYRMARETLFDRVPIAPGHIHPILCSPADCRRAAHAYARTLAARLPAAAGGMPRLDLAVLGMGPDGHTASLFPGSCILSETERPAAAVYVDRLKAWRVSLTRPLLEAARHLMFIVTGADKAPAVARALATPHDPAGLPVQRLAPAGEVTWYLDAAAAAGLEETRP</sequence>
<organism evidence="9 10">
    <name type="scientific">Thioalbus denitrificans</name>
    <dbReference type="NCBI Taxonomy" id="547122"/>
    <lineage>
        <taxon>Bacteria</taxon>
        <taxon>Pseudomonadati</taxon>
        <taxon>Pseudomonadota</taxon>
        <taxon>Gammaproteobacteria</taxon>
        <taxon>Chromatiales</taxon>
        <taxon>Ectothiorhodospiraceae</taxon>
        <taxon>Thioalbus</taxon>
    </lineage>
</organism>
<comment type="pathway">
    <text evidence="3 7">Carbohydrate degradation; pentose phosphate pathway; D-ribulose 5-phosphate from D-glucose 6-phosphate (oxidative stage): step 2/3.</text>
</comment>
<evidence type="ECO:0000256" key="6">
    <source>
        <dbReference type="ARBA" id="ARBA00020337"/>
    </source>
</evidence>
<feature type="domain" description="Glucosamine/galactosamine-6-phosphate isomerase" evidence="8">
    <location>
        <begin position="11"/>
        <end position="233"/>
    </location>
</feature>
<dbReference type="InterPro" id="IPR037171">
    <property type="entry name" value="NagB/RpiA_transferase-like"/>
</dbReference>
<dbReference type="PANTHER" id="PTHR11054">
    <property type="entry name" value="6-PHOSPHOGLUCONOLACTONASE"/>
    <property type="match status" value="1"/>
</dbReference>
<dbReference type="PANTHER" id="PTHR11054:SF0">
    <property type="entry name" value="6-PHOSPHOGLUCONOLACTONASE"/>
    <property type="match status" value="1"/>
</dbReference>
<dbReference type="GO" id="GO:0006098">
    <property type="term" value="P:pentose-phosphate shunt"/>
    <property type="evidence" value="ECO:0007669"/>
    <property type="project" value="UniProtKB-UniPathway"/>
</dbReference>
<dbReference type="GO" id="GO:0017057">
    <property type="term" value="F:6-phosphogluconolactonase activity"/>
    <property type="evidence" value="ECO:0007669"/>
    <property type="project" value="UniProtKB-UniRule"/>
</dbReference>
<dbReference type="Proteomes" id="UP000252707">
    <property type="component" value="Unassembled WGS sequence"/>
</dbReference>